<feature type="compositionally biased region" description="Acidic residues" evidence="2">
    <location>
        <begin position="1326"/>
        <end position="1336"/>
    </location>
</feature>
<accession>A0A836HNR8</accession>
<comment type="caution">
    <text evidence="3">The sequence shown here is derived from an EMBL/GenBank/DDBJ whole genome shotgun (WGS) entry which is preliminary data.</text>
</comment>
<dbReference type="PANTHER" id="PTHR23159:SF31">
    <property type="entry name" value="CENTROSOME-ASSOCIATED PROTEIN CEP250 ISOFORM X1"/>
    <property type="match status" value="1"/>
</dbReference>
<feature type="compositionally biased region" description="Low complexity" evidence="2">
    <location>
        <begin position="458"/>
        <end position="487"/>
    </location>
</feature>
<feature type="coiled-coil region" evidence="1">
    <location>
        <begin position="770"/>
        <end position="975"/>
    </location>
</feature>
<dbReference type="GeneID" id="92516329"/>
<sequence length="1336" mass="144218">MARSTYNKHDIPRELQRLIDYTDRGIEQLYRLAGRDAAASTAAVGGQPIIAREGANRRKHRIGRRGSGAVEPLQDDRLTEAHRDDRHRSIRKGSSDGRGGAGADVLRRAKVQSASRRMLHAGDYGSTPSDWQGSRATVTERTRHAESDEYSSSDDDYFDDDADDATASADATDAYERDEAVEETGNCSDDAVDREPPSLRSGRGQWRASCVPCRDSVASAGSSPRLFQPAGRRPLSSASTPHRTLNFSNGTANSSPASLAKPPRHSRRPHLRPPPSHLPGSSPPPPWRQRQELCDSIDRRLADVTSHTPPSASLSGLYGSSSPSSPLPAAATTETAAYRAHVAAQESTQKPTASSAAYRRRVRQQHRSASMPSEAISLFTSPGSAQNRSRDESGRCTGSELQKTSDGVPAGMLSQFGQRWSNIFKEMLTDPPKSTPLAACPTSRREAAVATAAPHRQSSPAPSSLSSSSPTESCAGNGCARGAGASSRGVAPQVQELIPHPQVACETPSCTVAELANAASAALTNSVASATASADARVTEQLRAELQAKEDLMLQLRVDHARELAELRQSLSHERANAAKQTADELAASFSIKQHLLQSSLQTERERLMEAEEQLRFARREAAQRKMDLEDSAHALEALQRKYAALAKGKSEDAAQAAEWRARAQTAASEAAELASQVKVWKAREVDWQAREAQLQHLAHAAEERREQEEAAAQTALTQVEAEFTRTSQGYQDLLEEATRRISCLEKGHRKHKLLKESHAALKTEYEQLVDASTHRAQESEAELASLRAETQELRRQLLQRDSITQEETESYQEMLKDYKRRLEVQEANAAEQSKTLQQHIDTANHTIELLRSQIESLKQEVLEEQSQHQQTQMKVAQAELQWKETQHEQQSSAAAYKVRTEDTIAQLKRQLREKDAKMQALAASAAEPLQRLRQQLDDERGRRARLEEQFRAYKKKAKEAEEQAASEMRREQLRTALLTPTVSTTSPQMRFVHSATATPSPQSSSAPCRSSANAIGGGEKGTLGSAAQPDGPPRPVVLSSTHGARDVHRGVRIAHPPSLSAATAPAPSIFAKPHVAHSMEGHSSGVRHVRASDSLASLRTDAAPCASEEGGRLRRQHLSAAPPSLPSTRTVRSEDEGERPDVRIGRTPSPGALATAAAATDASAISPTATVESLSGISRTSPCTSTLMPGEDDAVGVASVGAPAKVHAAETTLSLAPPTANSPACADETAAEAPTALDTTTRHAYADPAVQAHEHRMNTFHASASEVLRRIVGSREEFLAQCAAIVKSSAAASLQGAQARRGVADRHARAAVSHDRAGASAMSPSDDETDTESPR</sequence>
<feature type="region of interest" description="Disordered" evidence="2">
    <location>
        <begin position="1216"/>
        <end position="1239"/>
    </location>
</feature>
<feature type="compositionally biased region" description="Basic and acidic residues" evidence="2">
    <location>
        <begin position="74"/>
        <end position="87"/>
    </location>
</feature>
<feature type="compositionally biased region" description="Basic and acidic residues" evidence="2">
    <location>
        <begin position="1132"/>
        <end position="1145"/>
    </location>
</feature>
<feature type="coiled-coil region" evidence="1">
    <location>
        <begin position="539"/>
        <end position="639"/>
    </location>
</feature>
<dbReference type="KEGG" id="lmat:92516329"/>
<feature type="compositionally biased region" description="Polar residues" evidence="2">
    <location>
        <begin position="378"/>
        <end position="387"/>
    </location>
</feature>
<dbReference type="PANTHER" id="PTHR23159">
    <property type="entry name" value="CENTROSOMAL PROTEIN 2"/>
    <property type="match status" value="1"/>
</dbReference>
<feature type="region of interest" description="Disordered" evidence="2">
    <location>
        <begin position="1296"/>
        <end position="1336"/>
    </location>
</feature>
<feature type="compositionally biased region" description="Low complexity" evidence="2">
    <location>
        <begin position="995"/>
        <end position="1015"/>
    </location>
</feature>
<feature type="coiled-coil region" evidence="1">
    <location>
        <begin position="692"/>
        <end position="719"/>
    </location>
</feature>
<dbReference type="EMBL" id="JAFEUZ010000020">
    <property type="protein sequence ID" value="KAG5479968.1"/>
    <property type="molecule type" value="Genomic_DNA"/>
</dbReference>
<feature type="region of interest" description="Disordered" evidence="2">
    <location>
        <begin position="1108"/>
        <end position="1151"/>
    </location>
</feature>
<feature type="compositionally biased region" description="Acidic residues" evidence="2">
    <location>
        <begin position="148"/>
        <end position="164"/>
    </location>
</feature>
<evidence type="ECO:0000313" key="4">
    <source>
        <dbReference type="Proteomes" id="UP000673552"/>
    </source>
</evidence>
<reference evidence="4" key="2">
    <citation type="journal article" date="2021" name="Sci. Data">
        <title>Chromosome-scale genome sequencing, assembly and annotation of six genomes from subfamily Leishmaniinae.</title>
        <authorList>
            <person name="Almutairi H."/>
            <person name="Urbaniak M.D."/>
            <person name="Bates M.D."/>
            <person name="Jariyapan N."/>
            <person name="Kwakye-Nuako G."/>
            <person name="Thomaz Soccol V."/>
            <person name="Al-Salem W.S."/>
            <person name="Dillon R.J."/>
            <person name="Bates P.A."/>
            <person name="Gatherer D."/>
        </authorList>
    </citation>
    <scope>NUCLEOTIDE SEQUENCE [LARGE SCALE GENOMIC DNA]</scope>
</reference>
<protein>
    <submittedName>
        <fullName evidence="3">Uncharacterized protein</fullName>
    </submittedName>
</protein>
<reference evidence="4" key="1">
    <citation type="journal article" date="2021" name="Microbiol. Resour. Announc.">
        <title>LGAAP: Leishmaniinae Genome Assembly and Annotation Pipeline.</title>
        <authorList>
            <person name="Almutairi H."/>
            <person name="Urbaniak M.D."/>
            <person name="Bates M.D."/>
            <person name="Jariyapan N."/>
            <person name="Kwakye-Nuako G."/>
            <person name="Thomaz-Soccol V."/>
            <person name="Al-Salem W.S."/>
            <person name="Dillon R.J."/>
            <person name="Bates P.A."/>
            <person name="Gatherer D."/>
        </authorList>
    </citation>
    <scope>NUCLEOTIDE SEQUENCE [LARGE SCALE GENOMIC DNA]</scope>
</reference>
<keyword evidence="1" id="KW-0175">Coiled coil</keyword>
<feature type="compositionally biased region" description="Pro residues" evidence="2">
    <location>
        <begin position="272"/>
        <end position="287"/>
    </location>
</feature>
<dbReference type="OrthoDB" id="267632at2759"/>
<feature type="region of interest" description="Disordered" evidence="2">
    <location>
        <begin position="304"/>
        <end position="411"/>
    </location>
</feature>
<feature type="compositionally biased region" description="Polar residues" evidence="2">
    <location>
        <begin position="126"/>
        <end position="137"/>
    </location>
</feature>
<feature type="compositionally biased region" description="Polar residues" evidence="2">
    <location>
        <begin position="236"/>
        <end position="257"/>
    </location>
</feature>
<keyword evidence="4" id="KW-1185">Reference proteome</keyword>
<feature type="compositionally biased region" description="Polar residues" evidence="2">
    <location>
        <begin position="345"/>
        <end position="355"/>
    </location>
</feature>
<evidence type="ECO:0000256" key="1">
    <source>
        <dbReference type="SAM" id="Coils"/>
    </source>
</evidence>
<evidence type="ECO:0000313" key="3">
    <source>
        <dbReference type="EMBL" id="KAG5479968.1"/>
    </source>
</evidence>
<feature type="compositionally biased region" description="Basic and acidic residues" evidence="2">
    <location>
        <begin position="1303"/>
        <end position="1318"/>
    </location>
</feature>
<feature type="region of interest" description="Disordered" evidence="2">
    <location>
        <begin position="54"/>
        <end position="290"/>
    </location>
</feature>
<organism evidence="3 4">
    <name type="scientific">Leishmania martiniquensis</name>
    <dbReference type="NCBI Taxonomy" id="1580590"/>
    <lineage>
        <taxon>Eukaryota</taxon>
        <taxon>Discoba</taxon>
        <taxon>Euglenozoa</taxon>
        <taxon>Kinetoplastea</taxon>
        <taxon>Metakinetoplastina</taxon>
        <taxon>Trypanosomatida</taxon>
        <taxon>Trypanosomatidae</taxon>
        <taxon>Leishmaniinae</taxon>
        <taxon>Leishmania</taxon>
    </lineage>
</organism>
<feature type="compositionally biased region" description="Low complexity" evidence="2">
    <location>
        <begin position="309"/>
        <end position="331"/>
    </location>
</feature>
<name>A0A836HNR8_9TRYP</name>
<proteinExistence type="predicted"/>
<evidence type="ECO:0000256" key="2">
    <source>
        <dbReference type="SAM" id="MobiDB-lite"/>
    </source>
</evidence>
<feature type="compositionally biased region" description="Basic and acidic residues" evidence="2">
    <location>
        <begin position="138"/>
        <end position="147"/>
    </location>
</feature>
<dbReference type="Proteomes" id="UP000673552">
    <property type="component" value="Unassembled WGS sequence"/>
</dbReference>
<feature type="region of interest" description="Disordered" evidence="2">
    <location>
        <begin position="432"/>
        <end position="487"/>
    </location>
</feature>
<feature type="region of interest" description="Disordered" evidence="2">
    <location>
        <begin position="995"/>
        <end position="1043"/>
    </location>
</feature>
<feature type="compositionally biased region" description="Basic residues" evidence="2">
    <location>
        <begin position="262"/>
        <end position="271"/>
    </location>
</feature>
<gene>
    <name evidence="3" type="ORF">LSCM1_06387</name>
</gene>
<dbReference type="RefSeq" id="XP_067179131.1">
    <property type="nucleotide sequence ID" value="XM_067323817.1"/>
</dbReference>